<evidence type="ECO:0000313" key="2">
    <source>
        <dbReference type="Proteomes" id="UP000425960"/>
    </source>
</evidence>
<dbReference type="Proteomes" id="UP000425960">
    <property type="component" value="Chromosome"/>
</dbReference>
<evidence type="ECO:0000313" key="1">
    <source>
        <dbReference type="EMBL" id="BBO80813.1"/>
    </source>
</evidence>
<dbReference type="RefSeq" id="WP_155321661.1">
    <property type="nucleotide sequence ID" value="NZ_AP021876.1"/>
</dbReference>
<gene>
    <name evidence="1" type="ORF">DSCO28_13790</name>
</gene>
<organism evidence="1 2">
    <name type="scientific">Desulfosarcina ovata subsp. sediminis</name>
    <dbReference type="NCBI Taxonomy" id="885957"/>
    <lineage>
        <taxon>Bacteria</taxon>
        <taxon>Pseudomonadati</taxon>
        <taxon>Thermodesulfobacteriota</taxon>
        <taxon>Desulfobacteria</taxon>
        <taxon>Desulfobacterales</taxon>
        <taxon>Desulfosarcinaceae</taxon>
        <taxon>Desulfosarcina</taxon>
    </lineage>
</organism>
<dbReference type="KEGG" id="dov:DSCO28_13790"/>
<sequence>MIRVEEATPYQQCTRPWVFDHIEVRGSIFTGPATGTHLLADFERPTEEIRFSLLGAYHCDYPSGPRLDALANYAANVTGRGGFYGMGSARRLN</sequence>
<reference evidence="1 2" key="1">
    <citation type="submission" date="2019-11" db="EMBL/GenBank/DDBJ databases">
        <title>Comparative genomics of hydrocarbon-degrading Desulfosarcina strains.</title>
        <authorList>
            <person name="Watanabe M."/>
            <person name="Kojima H."/>
            <person name="Fukui M."/>
        </authorList>
    </citation>
    <scope>NUCLEOTIDE SEQUENCE [LARGE SCALE GENOMIC DNA]</scope>
    <source>
        <strain evidence="1 2">28bB2T</strain>
    </source>
</reference>
<accession>A0A5K7ZR92</accession>
<proteinExistence type="predicted"/>
<protein>
    <submittedName>
        <fullName evidence="1">Uncharacterized protein</fullName>
    </submittedName>
</protein>
<name>A0A5K7ZR92_9BACT</name>
<dbReference type="EMBL" id="AP021876">
    <property type="protein sequence ID" value="BBO80813.1"/>
    <property type="molecule type" value="Genomic_DNA"/>
</dbReference>
<dbReference type="AlphaFoldDB" id="A0A5K7ZR92"/>